<proteinExistence type="predicted"/>
<reference evidence="1 2" key="1">
    <citation type="submission" date="2018-11" db="EMBL/GenBank/DDBJ databases">
        <authorList>
            <consortium name="Pathogen Informatics"/>
        </authorList>
    </citation>
    <scope>NUCLEOTIDE SEQUENCE [LARGE SCALE GENOMIC DNA]</scope>
</reference>
<dbReference type="Proteomes" id="UP000270094">
    <property type="component" value="Unassembled WGS sequence"/>
</dbReference>
<accession>A0A3P7J5F6</accession>
<organism evidence="1 2">
    <name type="scientific">Strongylus vulgaris</name>
    <name type="common">Blood worm</name>
    <dbReference type="NCBI Taxonomy" id="40348"/>
    <lineage>
        <taxon>Eukaryota</taxon>
        <taxon>Metazoa</taxon>
        <taxon>Ecdysozoa</taxon>
        <taxon>Nematoda</taxon>
        <taxon>Chromadorea</taxon>
        <taxon>Rhabditida</taxon>
        <taxon>Rhabditina</taxon>
        <taxon>Rhabditomorpha</taxon>
        <taxon>Strongyloidea</taxon>
        <taxon>Strongylidae</taxon>
        <taxon>Strongylus</taxon>
    </lineage>
</organism>
<protein>
    <submittedName>
        <fullName evidence="1">Uncharacterized protein</fullName>
    </submittedName>
</protein>
<dbReference type="Gene3D" id="3.40.1690.20">
    <property type="match status" value="1"/>
</dbReference>
<evidence type="ECO:0000313" key="1">
    <source>
        <dbReference type="EMBL" id="VDM73084.1"/>
    </source>
</evidence>
<keyword evidence="2" id="KW-1185">Reference proteome</keyword>
<evidence type="ECO:0000313" key="2">
    <source>
        <dbReference type="Proteomes" id="UP000270094"/>
    </source>
</evidence>
<feature type="non-terminal residue" evidence="1">
    <location>
        <position position="92"/>
    </location>
</feature>
<gene>
    <name evidence="1" type="ORF">SVUK_LOCUS8082</name>
</gene>
<dbReference type="OrthoDB" id="1413014at2759"/>
<dbReference type="AlphaFoldDB" id="A0A3P7J5F6"/>
<sequence>MLAPKPEGPVGTEPITWSEFVSHVLPTGQIQKIIVFPERDVAYIYTYAGAKTRTGERMAAIYRLGIPSVPKFEEEVRAAEAAARLPPEYWTP</sequence>
<name>A0A3P7J5F6_STRVU</name>
<dbReference type="EMBL" id="UYYB01028806">
    <property type="protein sequence ID" value="VDM73084.1"/>
    <property type="molecule type" value="Genomic_DNA"/>
</dbReference>